<keyword evidence="2" id="KW-0574">Periplasm</keyword>
<name>A0ABV8EDB8_9HYPH</name>
<keyword evidence="1 3" id="KW-0732">Signal</keyword>
<evidence type="ECO:0000313" key="5">
    <source>
        <dbReference type="Proteomes" id="UP001595697"/>
    </source>
</evidence>
<dbReference type="Gene3D" id="3.40.190.10">
    <property type="entry name" value="Periplasmic binding protein-like II"/>
    <property type="match status" value="2"/>
</dbReference>
<evidence type="ECO:0000256" key="1">
    <source>
        <dbReference type="ARBA" id="ARBA00022729"/>
    </source>
</evidence>
<dbReference type="RefSeq" id="WP_247261122.1">
    <property type="nucleotide sequence ID" value="NZ_JALJQZ010000016.1"/>
</dbReference>
<organism evidence="4 5">
    <name type="scientific">Rhizobium lemnae</name>
    <dbReference type="NCBI Taxonomy" id="1214924"/>
    <lineage>
        <taxon>Bacteria</taxon>
        <taxon>Pseudomonadati</taxon>
        <taxon>Pseudomonadota</taxon>
        <taxon>Alphaproteobacteria</taxon>
        <taxon>Hyphomicrobiales</taxon>
        <taxon>Rhizobiaceae</taxon>
        <taxon>Rhizobium/Agrobacterium group</taxon>
        <taxon>Rhizobium</taxon>
    </lineage>
</organism>
<accession>A0ABV8EDB8</accession>
<sequence>MFSVFRSFFAVGRSTLGPAFLGLLLMLSMQTASAQDGREVVFNSWGGVFQEWQAEVILKPFQSESGIKVVQLSDGENMFAKVRSQSASEKGQIDIVHGDASWLMRGKKVGLWAKIDYDSLEPSSIFDDASDANGVGILYWSFNIIYNPKNVETGPTTWADVWAHAKAHPRRVALWGARPNYVLEAALMADGVAPGDVYPLTEEKIDRAYTKLDEIKNSVIWYESGAQGARLFQEGLVDVGMYYGGEAFQLDLGGNHPVVVWNQGLYTRDYWLVPANAPNKEEAHELIRFAIQAQRQAEFAERTGYGPVATDAVSRIEPALLSRLTSVDPNKSKQLSYDYVWWGENDDTQLERWTQWLRG</sequence>
<keyword evidence="5" id="KW-1185">Reference proteome</keyword>
<dbReference type="PANTHER" id="PTHR30222:SF2">
    <property type="entry name" value="ABC TRANSPORTER SUBSTRATE-BINDING PROTEIN"/>
    <property type="match status" value="1"/>
</dbReference>
<dbReference type="Proteomes" id="UP001595697">
    <property type="component" value="Unassembled WGS sequence"/>
</dbReference>
<evidence type="ECO:0000313" key="4">
    <source>
        <dbReference type="EMBL" id="MFC3970321.1"/>
    </source>
</evidence>
<dbReference type="PANTHER" id="PTHR30222">
    <property type="entry name" value="SPERMIDINE/PUTRESCINE-BINDING PERIPLASMIC PROTEIN"/>
    <property type="match status" value="1"/>
</dbReference>
<protein>
    <submittedName>
        <fullName evidence="4">Extracellular solute-binding protein</fullName>
    </submittedName>
</protein>
<reference evidence="5" key="1">
    <citation type="journal article" date="2019" name="Int. J. Syst. Evol. Microbiol.">
        <title>The Global Catalogue of Microorganisms (GCM) 10K type strain sequencing project: providing services to taxonomists for standard genome sequencing and annotation.</title>
        <authorList>
            <consortium name="The Broad Institute Genomics Platform"/>
            <consortium name="The Broad Institute Genome Sequencing Center for Infectious Disease"/>
            <person name="Wu L."/>
            <person name="Ma J."/>
        </authorList>
    </citation>
    <scope>NUCLEOTIDE SEQUENCE [LARGE SCALE GENOMIC DNA]</scope>
    <source>
        <strain evidence="5">TBRC 5781</strain>
    </source>
</reference>
<comment type="caution">
    <text evidence="4">The sequence shown here is derived from an EMBL/GenBank/DDBJ whole genome shotgun (WGS) entry which is preliminary data.</text>
</comment>
<proteinExistence type="predicted"/>
<dbReference type="EMBL" id="JBHSBD010000100">
    <property type="protein sequence ID" value="MFC3970321.1"/>
    <property type="molecule type" value="Genomic_DNA"/>
</dbReference>
<feature type="chain" id="PRO_5045297972" evidence="3">
    <location>
        <begin position="35"/>
        <end position="359"/>
    </location>
</feature>
<dbReference type="InterPro" id="IPR006059">
    <property type="entry name" value="SBP"/>
</dbReference>
<gene>
    <name evidence="4" type="ORF">ACFOVS_19730</name>
</gene>
<feature type="signal peptide" evidence="3">
    <location>
        <begin position="1"/>
        <end position="34"/>
    </location>
</feature>
<evidence type="ECO:0000256" key="3">
    <source>
        <dbReference type="SAM" id="SignalP"/>
    </source>
</evidence>
<dbReference type="SUPFAM" id="SSF53850">
    <property type="entry name" value="Periplasmic binding protein-like II"/>
    <property type="match status" value="1"/>
</dbReference>
<evidence type="ECO:0000256" key="2">
    <source>
        <dbReference type="ARBA" id="ARBA00022764"/>
    </source>
</evidence>
<dbReference type="Pfam" id="PF13416">
    <property type="entry name" value="SBP_bac_8"/>
    <property type="match status" value="1"/>
</dbReference>